<evidence type="ECO:0000313" key="1">
    <source>
        <dbReference type="EMBL" id="WUM20661.1"/>
    </source>
</evidence>
<dbReference type="RefSeq" id="WP_328857904.1">
    <property type="nucleotide sequence ID" value="NZ_CP108021.1"/>
</dbReference>
<keyword evidence="2" id="KW-1185">Reference proteome</keyword>
<evidence type="ECO:0008006" key="3">
    <source>
        <dbReference type="Google" id="ProtNLM"/>
    </source>
</evidence>
<organism evidence="1 2">
    <name type="scientific">Williamsia herbipolensis</name>
    <dbReference type="NCBI Taxonomy" id="1603258"/>
    <lineage>
        <taxon>Bacteria</taxon>
        <taxon>Bacillati</taxon>
        <taxon>Actinomycetota</taxon>
        <taxon>Actinomycetes</taxon>
        <taxon>Mycobacteriales</taxon>
        <taxon>Nocardiaceae</taxon>
        <taxon>Williamsia</taxon>
    </lineage>
</organism>
<sequence>MTDTTHDPRVGSLRALTGLATSGALWRRGRRSPDDIVDTLADVAPGHRVAAADADAAATIGVGAAESGTGALLRAIRTADRIRLLMPAAGDTCGITAPDALAVALEARAVLVLWTGVGDEAVGVVVRAVAPGSLSWTAHHLGEVRSGPVESLGDVEYELRQAVRDAAELFATLDTIDPGSRSASDLRTRLTTLVDVDRVELPPEAGDRIMRVMDQATQVAAIVTLVGERTPAVGMTAGSQESVDAALERLRSLTRVARMTAVNTIIAELERSPH</sequence>
<reference evidence="1 2" key="1">
    <citation type="submission" date="2022-10" db="EMBL/GenBank/DDBJ databases">
        <title>The complete genomes of actinobacterial strains from the NBC collection.</title>
        <authorList>
            <person name="Joergensen T.S."/>
            <person name="Alvarez Arevalo M."/>
            <person name="Sterndorff E.B."/>
            <person name="Faurdal D."/>
            <person name="Vuksanovic O."/>
            <person name="Mourched A.-S."/>
            <person name="Charusanti P."/>
            <person name="Shaw S."/>
            <person name="Blin K."/>
            <person name="Weber T."/>
        </authorList>
    </citation>
    <scope>NUCLEOTIDE SEQUENCE [LARGE SCALE GENOMIC DNA]</scope>
    <source>
        <strain evidence="1 2">NBC_00319</strain>
    </source>
</reference>
<accession>A0AAU4K3M8</accession>
<proteinExistence type="predicted"/>
<name>A0AAU4K3M8_9NOCA</name>
<dbReference type="EMBL" id="CP108021">
    <property type="protein sequence ID" value="WUM20661.1"/>
    <property type="molecule type" value="Genomic_DNA"/>
</dbReference>
<gene>
    <name evidence="1" type="ORF">OG579_02160</name>
</gene>
<evidence type="ECO:0000313" key="2">
    <source>
        <dbReference type="Proteomes" id="UP001432128"/>
    </source>
</evidence>
<dbReference type="KEGG" id="whr:OG579_02160"/>
<dbReference type="Proteomes" id="UP001432128">
    <property type="component" value="Chromosome"/>
</dbReference>
<dbReference type="AlphaFoldDB" id="A0AAU4K3M8"/>
<protein>
    <recommendedName>
        <fullName evidence="3">ANTAR domain-containing protein</fullName>
    </recommendedName>
</protein>